<dbReference type="AlphaFoldDB" id="A0A1N7J997"/>
<evidence type="ECO:0000313" key="3">
    <source>
        <dbReference type="Proteomes" id="UP000187608"/>
    </source>
</evidence>
<dbReference type="STRING" id="570947.SAMN05421687_104200"/>
<feature type="transmembrane region" description="Helical" evidence="1">
    <location>
        <begin position="30"/>
        <end position="47"/>
    </location>
</feature>
<accession>A0A1N7J997</accession>
<protein>
    <submittedName>
        <fullName evidence="2">Uncharacterized protein</fullName>
    </submittedName>
</protein>
<gene>
    <name evidence="2" type="ORF">SAMN05421687_104200</name>
</gene>
<evidence type="ECO:0000256" key="1">
    <source>
        <dbReference type="SAM" id="Phobius"/>
    </source>
</evidence>
<reference evidence="3" key="1">
    <citation type="submission" date="2017-01" db="EMBL/GenBank/DDBJ databases">
        <authorList>
            <person name="Varghese N."/>
            <person name="Submissions S."/>
        </authorList>
    </citation>
    <scope>NUCLEOTIDE SEQUENCE [LARGE SCALE GENOMIC DNA]</scope>
    <source>
        <strain evidence="3">DSM 23127</strain>
    </source>
</reference>
<organism evidence="2 3">
    <name type="scientific">Salimicrobium flavidum</name>
    <dbReference type="NCBI Taxonomy" id="570947"/>
    <lineage>
        <taxon>Bacteria</taxon>
        <taxon>Bacillati</taxon>
        <taxon>Bacillota</taxon>
        <taxon>Bacilli</taxon>
        <taxon>Bacillales</taxon>
        <taxon>Bacillaceae</taxon>
        <taxon>Salimicrobium</taxon>
    </lineage>
</organism>
<dbReference type="OrthoDB" id="9898580at2"/>
<keyword evidence="1" id="KW-0812">Transmembrane</keyword>
<keyword evidence="1" id="KW-0472">Membrane</keyword>
<sequence>MRHFFLYFITIGLFLYTVIGQIVFLYSVPGYMYVPLVLFALMSFLVMEPASESKESEERHLES</sequence>
<dbReference type="RefSeq" id="WP_076558397.1">
    <property type="nucleotide sequence ID" value="NZ_FTOC01000004.1"/>
</dbReference>
<keyword evidence="1" id="KW-1133">Transmembrane helix</keyword>
<evidence type="ECO:0000313" key="2">
    <source>
        <dbReference type="EMBL" id="SIS45919.1"/>
    </source>
</evidence>
<proteinExistence type="predicted"/>
<dbReference type="EMBL" id="FTOC01000004">
    <property type="protein sequence ID" value="SIS45919.1"/>
    <property type="molecule type" value="Genomic_DNA"/>
</dbReference>
<name>A0A1N7J997_9BACI</name>
<keyword evidence="3" id="KW-1185">Reference proteome</keyword>
<dbReference type="Proteomes" id="UP000187608">
    <property type="component" value="Unassembled WGS sequence"/>
</dbReference>